<name>A0A2A2ID59_9BACI</name>
<reference evidence="6 7" key="1">
    <citation type="submission" date="2017-08" db="EMBL/GenBank/DDBJ databases">
        <title>Virgibacillus indicus sp. nov. and Virgibacillus profoundi sp. nov, two moderately halophilic bacteria isolated from marine sediment by using the Microfluidic Streak Plate.</title>
        <authorList>
            <person name="Xu B."/>
            <person name="Hu B."/>
            <person name="Wang J."/>
            <person name="Zhu Y."/>
            <person name="Huang L."/>
            <person name="Du W."/>
            <person name="Huang Y."/>
        </authorList>
    </citation>
    <scope>NUCLEOTIDE SEQUENCE [LARGE SCALE GENOMIC DNA]</scope>
    <source>
        <strain evidence="6 7">IO3-P3-H5</strain>
    </source>
</reference>
<dbReference type="InterPro" id="IPR036866">
    <property type="entry name" value="RibonucZ/Hydroxyglut_hydro"/>
</dbReference>
<dbReference type="SUPFAM" id="SSF56281">
    <property type="entry name" value="Metallo-hydrolase/oxidoreductase"/>
    <property type="match status" value="1"/>
</dbReference>
<evidence type="ECO:0000256" key="3">
    <source>
        <dbReference type="ARBA" id="ARBA00022801"/>
    </source>
</evidence>
<sequence length="208" mass="23350">MNIKSMSLGPLGTNCYIVYNDQTALIVDPGGESNLIIDFLDERRLSAAAILLTHAHFDHIGAVDKLRTFYDIEVYLHEKEASWLENPSLNRSVFFTGDEIKTKSPEHILKPGWMEVGPFAFEVIHTPGHSPGSVSFVFAEDLYVISGDVLFQQGIGRTDLPGGDMKQLELSIRNHLYKLDDSFAVYPGHGPKTNIAFEKQHNPFFKEQ</sequence>
<keyword evidence="2" id="KW-0479">Metal-binding</keyword>
<keyword evidence="7" id="KW-1185">Reference proteome</keyword>
<dbReference type="GO" id="GO:0016787">
    <property type="term" value="F:hydrolase activity"/>
    <property type="evidence" value="ECO:0007669"/>
    <property type="project" value="UniProtKB-KW"/>
</dbReference>
<dbReference type="OrthoDB" id="9802248at2"/>
<keyword evidence="4" id="KW-0862">Zinc</keyword>
<dbReference type="Pfam" id="PF00753">
    <property type="entry name" value="Lactamase_B"/>
    <property type="match status" value="1"/>
</dbReference>
<dbReference type="InterPro" id="IPR051453">
    <property type="entry name" value="MBL_Glyoxalase_II"/>
</dbReference>
<feature type="domain" description="Metallo-beta-lactamase" evidence="5">
    <location>
        <begin position="12"/>
        <end position="189"/>
    </location>
</feature>
<protein>
    <recommendedName>
        <fullName evidence="5">Metallo-beta-lactamase domain-containing protein</fullName>
    </recommendedName>
</protein>
<keyword evidence="3" id="KW-0378">Hydrolase</keyword>
<dbReference type="EMBL" id="NPOA01000009">
    <property type="protein sequence ID" value="PAV29070.1"/>
    <property type="molecule type" value="Genomic_DNA"/>
</dbReference>
<dbReference type="GO" id="GO:0046872">
    <property type="term" value="F:metal ion binding"/>
    <property type="evidence" value="ECO:0007669"/>
    <property type="project" value="UniProtKB-KW"/>
</dbReference>
<evidence type="ECO:0000256" key="4">
    <source>
        <dbReference type="ARBA" id="ARBA00022833"/>
    </source>
</evidence>
<dbReference type="Proteomes" id="UP000218887">
    <property type="component" value="Unassembled WGS sequence"/>
</dbReference>
<proteinExistence type="predicted"/>
<accession>A0A2A2ID59</accession>
<dbReference type="InterPro" id="IPR001279">
    <property type="entry name" value="Metallo-B-lactamas"/>
</dbReference>
<dbReference type="Gene3D" id="3.60.15.10">
    <property type="entry name" value="Ribonuclease Z/Hydroxyacylglutathione hydrolase-like"/>
    <property type="match status" value="1"/>
</dbReference>
<evidence type="ECO:0000313" key="6">
    <source>
        <dbReference type="EMBL" id="PAV29070.1"/>
    </source>
</evidence>
<evidence type="ECO:0000256" key="2">
    <source>
        <dbReference type="ARBA" id="ARBA00022723"/>
    </source>
</evidence>
<dbReference type="PANTHER" id="PTHR46233:SF3">
    <property type="entry name" value="HYDROXYACYLGLUTATHIONE HYDROLASE GLOC"/>
    <property type="match status" value="1"/>
</dbReference>
<dbReference type="PANTHER" id="PTHR46233">
    <property type="entry name" value="HYDROXYACYLGLUTATHIONE HYDROLASE GLOC"/>
    <property type="match status" value="1"/>
</dbReference>
<dbReference type="SMART" id="SM00849">
    <property type="entry name" value="Lactamase_B"/>
    <property type="match status" value="1"/>
</dbReference>
<dbReference type="CDD" id="cd06262">
    <property type="entry name" value="metallo-hydrolase-like_MBL-fold"/>
    <property type="match status" value="1"/>
</dbReference>
<evidence type="ECO:0000256" key="1">
    <source>
        <dbReference type="ARBA" id="ARBA00001947"/>
    </source>
</evidence>
<gene>
    <name evidence="6" type="ORF">CIL05_13935</name>
</gene>
<comment type="caution">
    <text evidence="6">The sequence shown here is derived from an EMBL/GenBank/DDBJ whole genome shotgun (WGS) entry which is preliminary data.</text>
</comment>
<evidence type="ECO:0000313" key="7">
    <source>
        <dbReference type="Proteomes" id="UP000218887"/>
    </source>
</evidence>
<dbReference type="AlphaFoldDB" id="A0A2A2ID59"/>
<comment type="cofactor">
    <cofactor evidence="1">
        <name>Zn(2+)</name>
        <dbReference type="ChEBI" id="CHEBI:29105"/>
    </cofactor>
</comment>
<evidence type="ECO:0000259" key="5">
    <source>
        <dbReference type="SMART" id="SM00849"/>
    </source>
</evidence>
<organism evidence="6 7">
    <name type="scientific">Virgibacillus profundi</name>
    <dbReference type="NCBI Taxonomy" id="2024555"/>
    <lineage>
        <taxon>Bacteria</taxon>
        <taxon>Bacillati</taxon>
        <taxon>Bacillota</taxon>
        <taxon>Bacilli</taxon>
        <taxon>Bacillales</taxon>
        <taxon>Bacillaceae</taxon>
        <taxon>Virgibacillus</taxon>
    </lineage>
</organism>
<dbReference type="RefSeq" id="WP_095656161.1">
    <property type="nucleotide sequence ID" value="NZ_NPOA01000009.1"/>
</dbReference>